<dbReference type="Proteomes" id="UP000054558">
    <property type="component" value="Unassembled WGS sequence"/>
</dbReference>
<dbReference type="InterPro" id="IPR027417">
    <property type="entry name" value="P-loop_NTPase"/>
</dbReference>
<dbReference type="InterPro" id="IPR006935">
    <property type="entry name" value="Helicase/UvrB_N"/>
</dbReference>
<feature type="compositionally biased region" description="Basic and acidic residues" evidence="1">
    <location>
        <begin position="265"/>
        <end position="307"/>
    </location>
</feature>
<dbReference type="SMART" id="SM00487">
    <property type="entry name" value="DEXDc"/>
    <property type="match status" value="1"/>
</dbReference>
<dbReference type="GO" id="GO:0005737">
    <property type="term" value="C:cytoplasm"/>
    <property type="evidence" value="ECO:0000318"/>
    <property type="project" value="GO_Central"/>
</dbReference>
<evidence type="ECO:0000313" key="3">
    <source>
        <dbReference type="EMBL" id="GAQ87876.1"/>
    </source>
</evidence>
<sequence>MEGNAHRLGDMPEGKASQRERDLLAPRKYQLEILAEARQRNTIAYLETGTGKTLISVLLIKALSADLRKRNGKKLAAFIVPLVPLVHQQAEVIRVHTDLRVGHYYGDMGVDFWKAERWAEEMEKNQVLVCTAQVLLNALRHGFLRMAQLRLLIVDECHHAHGRHPYRQIFTEFYHAADVANRPAVFGMTASPVNTQGVTDLKDCARQMAALERTLDCTIFALEDRDSIETFAPTPNEIVLHYDSEGVVDSGLMRRLQKLIHRAERAGEEEKRRAAEAEQKRVEAEAEQKISEAEADARGVKDGDEVGGKAAEPGKATGMEAAAKGGDEGSMQKEAAKPEEQESAECSGSVDGARTDGQSDEAVKAAEVPANPEAVTRRAITEVVGEADRTDGTKFAAEKRKGGAENGDGDEKPDESSCNAVWGGAEPIGAEAGKLAARLLTRVKHTWEELGQFCAFKATERLLAQLSEEAAADALVFAGLDVGRARHERAVQRWFLGHARTLLECDASELQEGAMKTIL</sequence>
<dbReference type="Pfam" id="PF04851">
    <property type="entry name" value="ResIII"/>
    <property type="match status" value="1"/>
</dbReference>
<dbReference type="Gene3D" id="3.40.50.300">
    <property type="entry name" value="P-loop containing nucleotide triphosphate hydrolases"/>
    <property type="match status" value="1"/>
</dbReference>
<protein>
    <recommendedName>
        <fullName evidence="2">Helicase ATP-binding domain-containing protein</fullName>
    </recommendedName>
</protein>
<evidence type="ECO:0000313" key="4">
    <source>
        <dbReference type="Proteomes" id="UP000054558"/>
    </source>
</evidence>
<dbReference type="GO" id="GO:0003677">
    <property type="term" value="F:DNA binding"/>
    <property type="evidence" value="ECO:0007669"/>
    <property type="project" value="InterPro"/>
</dbReference>
<dbReference type="EMBL" id="DF237333">
    <property type="protein sequence ID" value="GAQ87876.1"/>
    <property type="molecule type" value="Genomic_DNA"/>
</dbReference>
<proteinExistence type="predicted"/>
<evidence type="ECO:0000259" key="2">
    <source>
        <dbReference type="PROSITE" id="PS51192"/>
    </source>
</evidence>
<reference evidence="3 4" key="1">
    <citation type="journal article" date="2014" name="Nat. Commun.">
        <title>Klebsormidium flaccidum genome reveals primary factors for plant terrestrial adaptation.</title>
        <authorList>
            <person name="Hori K."/>
            <person name="Maruyama F."/>
            <person name="Fujisawa T."/>
            <person name="Togashi T."/>
            <person name="Yamamoto N."/>
            <person name="Seo M."/>
            <person name="Sato S."/>
            <person name="Yamada T."/>
            <person name="Mori H."/>
            <person name="Tajima N."/>
            <person name="Moriyama T."/>
            <person name="Ikeuchi M."/>
            <person name="Watanabe M."/>
            <person name="Wada H."/>
            <person name="Kobayashi K."/>
            <person name="Saito M."/>
            <person name="Masuda T."/>
            <person name="Sasaki-Sekimoto Y."/>
            <person name="Mashiguchi K."/>
            <person name="Awai K."/>
            <person name="Shimojima M."/>
            <person name="Masuda S."/>
            <person name="Iwai M."/>
            <person name="Nobusawa T."/>
            <person name="Narise T."/>
            <person name="Kondo S."/>
            <person name="Saito H."/>
            <person name="Sato R."/>
            <person name="Murakawa M."/>
            <person name="Ihara Y."/>
            <person name="Oshima-Yamada Y."/>
            <person name="Ohtaka K."/>
            <person name="Satoh M."/>
            <person name="Sonobe K."/>
            <person name="Ishii M."/>
            <person name="Ohtani R."/>
            <person name="Kanamori-Sato M."/>
            <person name="Honoki R."/>
            <person name="Miyazaki D."/>
            <person name="Mochizuki H."/>
            <person name="Umetsu J."/>
            <person name="Higashi K."/>
            <person name="Shibata D."/>
            <person name="Kamiya Y."/>
            <person name="Sato N."/>
            <person name="Nakamura Y."/>
            <person name="Tabata S."/>
            <person name="Ida S."/>
            <person name="Kurokawa K."/>
            <person name="Ohta H."/>
        </authorList>
    </citation>
    <scope>NUCLEOTIDE SEQUENCE [LARGE SCALE GENOMIC DNA]</scope>
    <source>
        <strain evidence="3 4">NIES-2285</strain>
    </source>
</reference>
<dbReference type="FunFam" id="3.40.50.300:FF:000705">
    <property type="entry name" value="Endoribonuclease dicer-like protein"/>
    <property type="match status" value="1"/>
</dbReference>
<dbReference type="SUPFAM" id="SSF52540">
    <property type="entry name" value="P-loop containing nucleoside triphosphate hydrolases"/>
    <property type="match status" value="1"/>
</dbReference>
<dbReference type="GO" id="GO:0005524">
    <property type="term" value="F:ATP binding"/>
    <property type="evidence" value="ECO:0007669"/>
    <property type="project" value="InterPro"/>
</dbReference>
<name>A0A1Y1IGM2_KLENI</name>
<feature type="compositionally biased region" description="Basic and acidic residues" evidence="1">
    <location>
        <begin position="375"/>
        <end position="403"/>
    </location>
</feature>
<dbReference type="STRING" id="105231.A0A1Y1IGM2"/>
<feature type="compositionally biased region" description="Basic and acidic residues" evidence="1">
    <location>
        <begin position="325"/>
        <end position="340"/>
    </location>
</feature>
<dbReference type="InterPro" id="IPR014001">
    <property type="entry name" value="Helicase_ATP-bd"/>
</dbReference>
<evidence type="ECO:0000256" key="1">
    <source>
        <dbReference type="SAM" id="MobiDB-lite"/>
    </source>
</evidence>
<feature type="region of interest" description="Disordered" evidence="1">
    <location>
        <begin position="265"/>
        <end position="423"/>
    </location>
</feature>
<keyword evidence="4" id="KW-1185">Reference proteome</keyword>
<dbReference type="PROSITE" id="PS51192">
    <property type="entry name" value="HELICASE_ATP_BIND_1"/>
    <property type="match status" value="1"/>
</dbReference>
<dbReference type="CDD" id="cd18034">
    <property type="entry name" value="DEXHc_dicer"/>
    <property type="match status" value="1"/>
</dbReference>
<dbReference type="InterPro" id="IPR051363">
    <property type="entry name" value="RLR_Helicase"/>
</dbReference>
<dbReference type="AlphaFoldDB" id="A0A1Y1IGM2"/>
<dbReference type="GO" id="GO:0016787">
    <property type="term" value="F:hydrolase activity"/>
    <property type="evidence" value="ECO:0007669"/>
    <property type="project" value="InterPro"/>
</dbReference>
<organism evidence="3 4">
    <name type="scientific">Klebsormidium nitens</name>
    <name type="common">Green alga</name>
    <name type="synonym">Ulothrix nitens</name>
    <dbReference type="NCBI Taxonomy" id="105231"/>
    <lineage>
        <taxon>Eukaryota</taxon>
        <taxon>Viridiplantae</taxon>
        <taxon>Streptophyta</taxon>
        <taxon>Klebsormidiophyceae</taxon>
        <taxon>Klebsormidiales</taxon>
        <taxon>Klebsormidiaceae</taxon>
        <taxon>Klebsormidium</taxon>
    </lineage>
</organism>
<dbReference type="PANTHER" id="PTHR14074">
    <property type="entry name" value="HELICASE WITH DEATH DOMAIN-RELATED"/>
    <property type="match status" value="1"/>
</dbReference>
<dbReference type="OrthoDB" id="6513042at2759"/>
<gene>
    <name evidence="3" type="ORF">KFL_003840065</name>
</gene>
<accession>A0A1Y1IGM2</accession>
<dbReference type="PANTHER" id="PTHR14074:SF16">
    <property type="entry name" value="ANTIVIRAL INNATE IMMUNE RESPONSE RECEPTOR RIG-I"/>
    <property type="match status" value="1"/>
</dbReference>
<feature type="domain" description="Helicase ATP-binding" evidence="2">
    <location>
        <begin position="33"/>
        <end position="195"/>
    </location>
</feature>